<name>A0A225DAU5_9BACT</name>
<sequence>MDDLLIGYALNALDPADRAAVAAHLAAHPDDAAKVDRARAALQPLEADRDGYAPPPNLAVDTIARAAHYLVENGLLRPTRADAPARATEPTEDVRPYPSSLRPRPLAEAVFPGWGWRAADVVVAGGIAFFSVGLVLSGVAKLRNENQIRACQNQLQEVHRALAGYADTHDGRLPEVGSPEVPVAGAFAAELTRAGQYTAAACPSADVVAAAGTTVTGDDAVVPTVGYSYALGYRRPDGRVTGLRLADGMADLSPVVADLPSPPALHRGGQNVLYVGGAVRFTTTTAAGINGDEIYRNDDGFVRAGLRREDAALGRPTDAP</sequence>
<gene>
    <name evidence="2" type="ORF">FRUB_07213</name>
</gene>
<organism evidence="2 3">
    <name type="scientific">Fimbriiglobus ruber</name>
    <dbReference type="NCBI Taxonomy" id="1908690"/>
    <lineage>
        <taxon>Bacteria</taxon>
        <taxon>Pseudomonadati</taxon>
        <taxon>Planctomycetota</taxon>
        <taxon>Planctomycetia</taxon>
        <taxon>Gemmatales</taxon>
        <taxon>Gemmataceae</taxon>
        <taxon>Fimbriiglobus</taxon>
    </lineage>
</organism>
<evidence type="ECO:0000256" key="1">
    <source>
        <dbReference type="SAM" id="MobiDB-lite"/>
    </source>
</evidence>
<evidence type="ECO:0000313" key="3">
    <source>
        <dbReference type="Proteomes" id="UP000214646"/>
    </source>
</evidence>
<accession>A0A225DAU5</accession>
<evidence type="ECO:0000313" key="2">
    <source>
        <dbReference type="EMBL" id="OWK38093.1"/>
    </source>
</evidence>
<dbReference type="AlphaFoldDB" id="A0A225DAU5"/>
<comment type="caution">
    <text evidence="2">The sequence shown here is derived from an EMBL/GenBank/DDBJ whole genome shotgun (WGS) entry which is preliminary data.</text>
</comment>
<dbReference type="Gene3D" id="1.10.10.1320">
    <property type="entry name" value="Anti-sigma factor, zinc-finger domain"/>
    <property type="match status" value="1"/>
</dbReference>
<evidence type="ECO:0008006" key="4">
    <source>
        <dbReference type="Google" id="ProtNLM"/>
    </source>
</evidence>
<dbReference type="RefSeq" id="WP_088257920.1">
    <property type="nucleotide sequence ID" value="NZ_NIDE01000014.1"/>
</dbReference>
<feature type="region of interest" description="Disordered" evidence="1">
    <location>
        <begin position="80"/>
        <end position="100"/>
    </location>
</feature>
<dbReference type="Proteomes" id="UP000214646">
    <property type="component" value="Unassembled WGS sequence"/>
</dbReference>
<protein>
    <recommendedName>
        <fullName evidence="4">Zinc-finger domain-containing protein</fullName>
    </recommendedName>
</protein>
<dbReference type="EMBL" id="NIDE01000014">
    <property type="protein sequence ID" value="OWK38093.1"/>
    <property type="molecule type" value="Genomic_DNA"/>
</dbReference>
<keyword evidence="3" id="KW-1185">Reference proteome</keyword>
<dbReference type="InterPro" id="IPR041916">
    <property type="entry name" value="Anti_sigma_zinc_sf"/>
</dbReference>
<reference evidence="3" key="1">
    <citation type="submission" date="2017-06" db="EMBL/GenBank/DDBJ databases">
        <title>Genome analysis of Fimbriiglobus ruber SP5, the first member of the order Planctomycetales with confirmed chitinolytic capability.</title>
        <authorList>
            <person name="Ravin N.V."/>
            <person name="Rakitin A.L."/>
            <person name="Ivanova A.A."/>
            <person name="Beletsky A.V."/>
            <person name="Kulichevskaya I.S."/>
            <person name="Mardanov A.V."/>
            <person name="Dedysh S.N."/>
        </authorList>
    </citation>
    <scope>NUCLEOTIDE SEQUENCE [LARGE SCALE GENOMIC DNA]</scope>
    <source>
        <strain evidence="3">SP5</strain>
    </source>
</reference>
<proteinExistence type="predicted"/>
<dbReference type="OrthoDB" id="284441at2"/>